<dbReference type="STRING" id="45357.A0A2V1AMM9"/>
<gene>
    <name evidence="13" type="ORF">CXQ85_001236</name>
</gene>
<evidence type="ECO:0000256" key="6">
    <source>
        <dbReference type="ARBA" id="ARBA00022989"/>
    </source>
</evidence>
<evidence type="ECO:0000256" key="9">
    <source>
        <dbReference type="ARBA" id="ARBA00038030"/>
    </source>
</evidence>
<keyword evidence="8 12" id="KW-0472">Membrane</keyword>
<name>A0A2V1AMM9_9ASCO</name>
<dbReference type="GO" id="GO:0008320">
    <property type="term" value="F:protein transmembrane transporter activity"/>
    <property type="evidence" value="ECO:0007669"/>
    <property type="project" value="TreeGrafter"/>
</dbReference>
<keyword evidence="3" id="KW-0677">Repeat</keyword>
<comment type="caution">
    <text evidence="13">The sequence shown here is derived from an EMBL/GenBank/DDBJ whole genome shotgun (WGS) entry which is preliminary data.</text>
</comment>
<feature type="repeat" description="TPR" evidence="10">
    <location>
        <begin position="387"/>
        <end position="420"/>
    </location>
</feature>
<dbReference type="InterPro" id="IPR011990">
    <property type="entry name" value="TPR-like_helical_dom_sf"/>
</dbReference>
<dbReference type="PANTHER" id="PTHR46208">
    <property type="entry name" value="MITOCHONDRIAL IMPORT RECEPTOR SUBUNIT TOM70"/>
    <property type="match status" value="1"/>
</dbReference>
<dbReference type="AlphaFoldDB" id="A0A2V1AMM9"/>
<dbReference type="GO" id="GO:0030943">
    <property type="term" value="F:mitochondrion targeting sequence binding"/>
    <property type="evidence" value="ECO:0007669"/>
    <property type="project" value="TreeGrafter"/>
</dbReference>
<feature type="transmembrane region" description="Helical" evidence="12">
    <location>
        <begin position="12"/>
        <end position="31"/>
    </location>
</feature>
<comment type="subcellular location">
    <subcellularLocation>
        <location evidence="1">Mitochondrion outer membrane</location>
        <topology evidence="1">Single-pass membrane protein</topology>
    </subcellularLocation>
</comment>
<organism evidence="13 14">
    <name type="scientific">Candidozyma haemuli</name>
    <dbReference type="NCBI Taxonomy" id="45357"/>
    <lineage>
        <taxon>Eukaryota</taxon>
        <taxon>Fungi</taxon>
        <taxon>Dikarya</taxon>
        <taxon>Ascomycota</taxon>
        <taxon>Saccharomycotina</taxon>
        <taxon>Pichiomycetes</taxon>
        <taxon>Metschnikowiaceae</taxon>
        <taxon>Candidozyma</taxon>
    </lineage>
</organism>
<sequence>MAESSFFARNKAAIALTVLASAGAVGAYLYYAQQQVEGGIEKDASGQKKSKKNKKKKSKGAKDAAASPEAAAKPADLDLTDAPFPVNEAGEPAFGDEDVEKLSEEQKEEWALALKNAGNSKYKNSEFEAAIAFYSAALKVKLDPVFYSNRSACYSSLGNHEAVINDATEAIKLKPDYTKCILRRATSYEELGNYPDAMFDLTALTVYGAFNSKSVEQRLEKVLQKQSIKVVTAQMENHSPSLPSAGTLASFFGAFVHETNPEGISEESTGADKFLWELIDAIFSKRADKYDELDNYVAKVVAGYEDENVTADSASATKATIAYEYATIVSFLKGDKDHVKEYIKKAFDLKPRARTYVVRALITSDEGSIADSAADFEKASQLDPKNADSPYQYGQLHYLLGKYDEAESYFIKAKELNPDNLFAYIQQACVVYKKGQYEDAIKLFDEAKLRFPTSPEVLNYYGEILADRNETQAAIKQYDIAIRLQRDLAGVGIGATPLINKAMLLQRDGLDDKGEAAALFEKAVEVDPKSEAALIGYAQVKLSRDKAEEAIPMFEEASRLSRTFEEKVSATSFAEATKMQLRIKADPTLTKKMEEILSLHSAQALR</sequence>
<keyword evidence="4" id="KW-1000">Mitochondrion outer membrane</keyword>
<protein>
    <recommendedName>
        <fullName evidence="15">Mitochondrial import receptor subunit TOM70</fullName>
    </recommendedName>
</protein>
<dbReference type="GO" id="GO:0005741">
    <property type="term" value="C:mitochondrial outer membrane"/>
    <property type="evidence" value="ECO:0007669"/>
    <property type="project" value="UniProtKB-SubCell"/>
</dbReference>
<reference evidence="13 14" key="1">
    <citation type="submission" date="2017-12" db="EMBL/GenBank/DDBJ databases">
        <title>Genome Sequence of a Multidrug-Resistant Candida haemulonii Isolate from a Patient with Chronic Leg Ulcers in Israel.</title>
        <authorList>
            <person name="Chow N.A."/>
            <person name="Gade L."/>
            <person name="Batra D."/>
            <person name="Rowe L.A."/>
            <person name="Ben-Ami R."/>
            <person name="Loparev V.N."/>
            <person name="Litvintseva A.P."/>
        </authorList>
    </citation>
    <scope>NUCLEOTIDE SEQUENCE [LARGE SCALE GENOMIC DNA]</scope>
    <source>
        <strain evidence="13 14">B11899</strain>
    </source>
</reference>
<comment type="similarity">
    <text evidence="9">Belongs to the Tom70 family.</text>
</comment>
<dbReference type="GO" id="GO:0045039">
    <property type="term" value="P:protein insertion into mitochondrial inner membrane"/>
    <property type="evidence" value="ECO:0007669"/>
    <property type="project" value="TreeGrafter"/>
</dbReference>
<dbReference type="RefSeq" id="XP_025339884.1">
    <property type="nucleotide sequence ID" value="XM_025484953.1"/>
</dbReference>
<evidence type="ECO:0000256" key="8">
    <source>
        <dbReference type="ARBA" id="ARBA00023136"/>
    </source>
</evidence>
<feature type="compositionally biased region" description="Low complexity" evidence="11">
    <location>
        <begin position="63"/>
        <end position="73"/>
    </location>
</feature>
<dbReference type="PROSITE" id="PS50005">
    <property type="entry name" value="TPR"/>
    <property type="match status" value="1"/>
</dbReference>
<keyword evidence="6 12" id="KW-1133">Transmembrane helix</keyword>
<evidence type="ECO:0000256" key="5">
    <source>
        <dbReference type="ARBA" id="ARBA00022803"/>
    </source>
</evidence>
<dbReference type="VEuPathDB" id="FungiDB:CXQ85_001236"/>
<evidence type="ECO:0000256" key="1">
    <source>
        <dbReference type="ARBA" id="ARBA00004572"/>
    </source>
</evidence>
<dbReference type="GO" id="GO:0030150">
    <property type="term" value="P:protein import into mitochondrial matrix"/>
    <property type="evidence" value="ECO:0007669"/>
    <property type="project" value="TreeGrafter"/>
</dbReference>
<evidence type="ECO:0000256" key="4">
    <source>
        <dbReference type="ARBA" id="ARBA00022787"/>
    </source>
</evidence>
<dbReference type="EMBL" id="PKFO01000001">
    <property type="protein sequence ID" value="PVH18944.1"/>
    <property type="molecule type" value="Genomic_DNA"/>
</dbReference>
<dbReference type="InterPro" id="IPR019734">
    <property type="entry name" value="TPR_rpt"/>
</dbReference>
<evidence type="ECO:0000256" key="10">
    <source>
        <dbReference type="PROSITE-ProRule" id="PRU00339"/>
    </source>
</evidence>
<evidence type="ECO:0000313" key="14">
    <source>
        <dbReference type="Proteomes" id="UP000244309"/>
    </source>
</evidence>
<evidence type="ECO:0000313" key="13">
    <source>
        <dbReference type="EMBL" id="PVH18944.1"/>
    </source>
</evidence>
<evidence type="ECO:0000256" key="12">
    <source>
        <dbReference type="SAM" id="Phobius"/>
    </source>
</evidence>
<accession>A0A2V1AMM9</accession>
<evidence type="ECO:0000256" key="11">
    <source>
        <dbReference type="SAM" id="MobiDB-lite"/>
    </source>
</evidence>
<keyword evidence="14" id="KW-1185">Reference proteome</keyword>
<dbReference type="SMART" id="SM00028">
    <property type="entry name" value="TPR"/>
    <property type="match status" value="9"/>
</dbReference>
<dbReference type="OrthoDB" id="2942533at2759"/>
<feature type="compositionally biased region" description="Basic residues" evidence="11">
    <location>
        <begin position="48"/>
        <end position="59"/>
    </location>
</feature>
<dbReference type="Pfam" id="PF13181">
    <property type="entry name" value="TPR_8"/>
    <property type="match status" value="1"/>
</dbReference>
<dbReference type="PANTHER" id="PTHR46208:SF1">
    <property type="entry name" value="MITOCHONDRIAL IMPORT RECEPTOR SUBUNIT TOM70"/>
    <property type="match status" value="1"/>
</dbReference>
<keyword evidence="5 10" id="KW-0802">TPR repeat</keyword>
<dbReference type="GeneID" id="37006567"/>
<evidence type="ECO:0000256" key="7">
    <source>
        <dbReference type="ARBA" id="ARBA00023128"/>
    </source>
</evidence>
<feature type="region of interest" description="Disordered" evidence="11">
    <location>
        <begin position="40"/>
        <end position="73"/>
    </location>
</feature>
<keyword evidence="2 12" id="KW-0812">Transmembrane</keyword>
<dbReference type="PROSITE" id="PS50293">
    <property type="entry name" value="TPR_REGION"/>
    <property type="match status" value="1"/>
</dbReference>
<dbReference type="Pfam" id="PF12895">
    <property type="entry name" value="ANAPC3"/>
    <property type="match status" value="1"/>
</dbReference>
<proteinExistence type="inferred from homology"/>
<keyword evidence="7" id="KW-0496">Mitochondrion</keyword>
<dbReference type="SUPFAM" id="SSF48452">
    <property type="entry name" value="TPR-like"/>
    <property type="match status" value="2"/>
</dbReference>
<dbReference type="Gene3D" id="1.25.40.10">
    <property type="entry name" value="Tetratricopeptide repeat domain"/>
    <property type="match status" value="2"/>
</dbReference>
<evidence type="ECO:0000256" key="3">
    <source>
        <dbReference type="ARBA" id="ARBA00022737"/>
    </source>
</evidence>
<dbReference type="Proteomes" id="UP000244309">
    <property type="component" value="Unassembled WGS sequence"/>
</dbReference>
<evidence type="ECO:0008006" key="15">
    <source>
        <dbReference type="Google" id="ProtNLM"/>
    </source>
</evidence>
<evidence type="ECO:0000256" key="2">
    <source>
        <dbReference type="ARBA" id="ARBA00022692"/>
    </source>
</evidence>